<dbReference type="AlphaFoldDB" id="A0A6L2PS47"/>
<comment type="caution">
    <text evidence="2">The sequence shown here is derived from an EMBL/GenBank/DDBJ whole genome shotgun (WGS) entry which is preliminary data.</text>
</comment>
<gene>
    <name evidence="2" type="ORF">Cfor_11605</name>
</gene>
<keyword evidence="3" id="KW-1185">Reference proteome</keyword>
<proteinExistence type="predicted"/>
<dbReference type="EMBL" id="BLKM01000541">
    <property type="protein sequence ID" value="GFG35276.1"/>
    <property type="molecule type" value="Genomic_DNA"/>
</dbReference>
<dbReference type="OrthoDB" id="7890494at2759"/>
<dbReference type="InParanoid" id="A0A6L2PS47"/>
<feature type="region of interest" description="Disordered" evidence="1">
    <location>
        <begin position="91"/>
        <end position="138"/>
    </location>
</feature>
<evidence type="ECO:0000313" key="3">
    <source>
        <dbReference type="Proteomes" id="UP000502823"/>
    </source>
</evidence>
<protein>
    <submittedName>
        <fullName evidence="2">Uncharacterized protein</fullName>
    </submittedName>
</protein>
<feature type="compositionally biased region" description="Polar residues" evidence="1">
    <location>
        <begin position="126"/>
        <end position="138"/>
    </location>
</feature>
<name>A0A6L2PS47_COPFO</name>
<evidence type="ECO:0000256" key="1">
    <source>
        <dbReference type="SAM" id="MobiDB-lite"/>
    </source>
</evidence>
<dbReference type="Proteomes" id="UP000502823">
    <property type="component" value="Unassembled WGS sequence"/>
</dbReference>
<evidence type="ECO:0000313" key="2">
    <source>
        <dbReference type="EMBL" id="GFG35276.1"/>
    </source>
</evidence>
<organism evidence="2 3">
    <name type="scientific">Coptotermes formosanus</name>
    <name type="common">Formosan subterranean termite</name>
    <dbReference type="NCBI Taxonomy" id="36987"/>
    <lineage>
        <taxon>Eukaryota</taxon>
        <taxon>Metazoa</taxon>
        <taxon>Ecdysozoa</taxon>
        <taxon>Arthropoda</taxon>
        <taxon>Hexapoda</taxon>
        <taxon>Insecta</taxon>
        <taxon>Pterygota</taxon>
        <taxon>Neoptera</taxon>
        <taxon>Polyneoptera</taxon>
        <taxon>Dictyoptera</taxon>
        <taxon>Blattodea</taxon>
        <taxon>Blattoidea</taxon>
        <taxon>Termitoidae</taxon>
        <taxon>Rhinotermitidae</taxon>
        <taxon>Coptotermes</taxon>
    </lineage>
</organism>
<accession>A0A6L2PS47</accession>
<reference evidence="3" key="1">
    <citation type="submission" date="2020-01" db="EMBL/GenBank/DDBJ databases">
        <title>Draft genome sequence of the Termite Coptotermes fromosanus.</title>
        <authorList>
            <person name="Itakura S."/>
            <person name="Yosikawa Y."/>
            <person name="Umezawa K."/>
        </authorList>
    </citation>
    <scope>NUCLEOTIDE SEQUENCE [LARGE SCALE GENOMIC DNA]</scope>
</reference>
<sequence>MAALFTVVVALGDQDKIWAPHTVCSVCVKDLRNWIKGKKKALQFGIPMLWHQLVNLVDNCYFCMCTLKGFNSKNKKGITYPNFPSAIRLVPHGPDLPVPDPPKRLHTLEPESGATPSELSRDPEYGTSTHGTPEPFTQTELNGLVRDLNLPKDAAELLGSRLKGKTC</sequence>